<keyword evidence="3" id="KW-1185">Reference proteome</keyword>
<keyword evidence="1" id="KW-1133">Transmembrane helix</keyword>
<feature type="transmembrane region" description="Helical" evidence="1">
    <location>
        <begin position="81"/>
        <end position="102"/>
    </location>
</feature>
<reference evidence="2 3" key="1">
    <citation type="submission" date="2019-02" db="EMBL/GenBank/DDBJ databases">
        <title>Deep-cultivation of Planctomycetes and their phenomic and genomic characterization uncovers novel biology.</title>
        <authorList>
            <person name="Wiegand S."/>
            <person name="Jogler M."/>
            <person name="Boedeker C."/>
            <person name="Pinto D."/>
            <person name="Vollmers J."/>
            <person name="Rivas-Marin E."/>
            <person name="Kohn T."/>
            <person name="Peeters S.H."/>
            <person name="Heuer A."/>
            <person name="Rast P."/>
            <person name="Oberbeckmann S."/>
            <person name="Bunk B."/>
            <person name="Jeske O."/>
            <person name="Meyerdierks A."/>
            <person name="Storesund J.E."/>
            <person name="Kallscheuer N."/>
            <person name="Luecker S."/>
            <person name="Lage O.M."/>
            <person name="Pohl T."/>
            <person name="Merkel B.J."/>
            <person name="Hornburger P."/>
            <person name="Mueller R.-W."/>
            <person name="Bruemmer F."/>
            <person name="Labrenz M."/>
            <person name="Spormann A.M."/>
            <person name="Op den Camp H."/>
            <person name="Overmann J."/>
            <person name="Amann R."/>
            <person name="Jetten M.S.M."/>
            <person name="Mascher T."/>
            <person name="Medema M.H."/>
            <person name="Devos D.P."/>
            <person name="Kaster A.-K."/>
            <person name="Ovreas L."/>
            <person name="Rohde M."/>
            <person name="Galperin M.Y."/>
            <person name="Jogler C."/>
        </authorList>
    </citation>
    <scope>NUCLEOTIDE SEQUENCE [LARGE SCALE GENOMIC DNA]</scope>
    <source>
        <strain evidence="2 3">Pan44</strain>
    </source>
</reference>
<dbReference type="EMBL" id="CP036271">
    <property type="protein sequence ID" value="QDT57357.1"/>
    <property type="molecule type" value="Genomic_DNA"/>
</dbReference>
<evidence type="ECO:0000313" key="3">
    <source>
        <dbReference type="Proteomes" id="UP000315700"/>
    </source>
</evidence>
<sequence length="103" mass="11034">MIDSSHLRRAFICLAIASTLWPMAHLSAVIGVALCGVGHGPETGLGEKLIVTSFPLFGLAAASFVTAVVNCWKGFSRRWPVVLLIFAGLINLLAEAHSFSWLL</sequence>
<dbReference type="AlphaFoldDB" id="A0A517SMK4"/>
<gene>
    <name evidence="2" type="ORF">Pan44_54260</name>
</gene>
<evidence type="ECO:0000256" key="1">
    <source>
        <dbReference type="SAM" id="Phobius"/>
    </source>
</evidence>
<organism evidence="2 3">
    <name type="scientific">Caulifigura coniformis</name>
    <dbReference type="NCBI Taxonomy" id="2527983"/>
    <lineage>
        <taxon>Bacteria</taxon>
        <taxon>Pseudomonadati</taxon>
        <taxon>Planctomycetota</taxon>
        <taxon>Planctomycetia</taxon>
        <taxon>Planctomycetales</taxon>
        <taxon>Planctomycetaceae</taxon>
        <taxon>Caulifigura</taxon>
    </lineage>
</organism>
<dbReference type="KEGG" id="ccos:Pan44_54260"/>
<name>A0A517SMK4_9PLAN</name>
<dbReference type="RefSeq" id="WP_145034706.1">
    <property type="nucleotide sequence ID" value="NZ_CP036271.1"/>
</dbReference>
<feature type="transmembrane region" description="Helical" evidence="1">
    <location>
        <begin position="49"/>
        <end position="69"/>
    </location>
</feature>
<evidence type="ECO:0000313" key="2">
    <source>
        <dbReference type="EMBL" id="QDT57357.1"/>
    </source>
</evidence>
<dbReference type="InParanoid" id="A0A517SMK4"/>
<accession>A0A517SMK4</accession>
<proteinExistence type="predicted"/>
<keyword evidence="1" id="KW-0812">Transmembrane</keyword>
<dbReference type="Proteomes" id="UP000315700">
    <property type="component" value="Chromosome"/>
</dbReference>
<keyword evidence="1" id="KW-0472">Membrane</keyword>
<protein>
    <submittedName>
        <fullName evidence="2">Uncharacterized protein</fullName>
    </submittedName>
</protein>